<sequence length="40" mass="4445">MRIREWTCSECGVTHDRDVNAAKNILAVGHDRLVVGIPVL</sequence>
<evidence type="ECO:0000313" key="4">
    <source>
        <dbReference type="Proteomes" id="UP001241056"/>
    </source>
</evidence>
<accession>A0ABT7SNV1</accession>
<keyword evidence="4" id="KW-1185">Reference proteome</keyword>
<comment type="caution">
    <text evidence="3">The sequence shown here is derived from an EMBL/GenBank/DDBJ whole genome shotgun (WGS) entry which is preliminary data.</text>
</comment>
<proteinExistence type="predicted"/>
<organism evidence="3 4">
    <name type="scientific">Thiopseudomonas acetoxidans</name>
    <dbReference type="NCBI Taxonomy" id="3041622"/>
    <lineage>
        <taxon>Bacteria</taxon>
        <taxon>Pseudomonadati</taxon>
        <taxon>Pseudomonadota</taxon>
        <taxon>Gammaproteobacteria</taxon>
        <taxon>Pseudomonadales</taxon>
        <taxon>Pseudomonadaceae</taxon>
        <taxon>Thiopseudomonas</taxon>
    </lineage>
</organism>
<feature type="domain" description="Cas12f1-like TNB" evidence="2">
    <location>
        <begin position="4"/>
        <end position="25"/>
    </location>
</feature>
<reference evidence="3 4" key="1">
    <citation type="submission" date="2023-06" db="EMBL/GenBank/DDBJ databases">
        <title>Thiopseudomonas sp. CY1220 draft genome sequence.</title>
        <authorList>
            <person name="Zhao G."/>
            <person name="An M."/>
        </authorList>
    </citation>
    <scope>NUCLEOTIDE SEQUENCE [LARGE SCALE GENOMIC DNA]</scope>
    <source>
        <strain evidence="3 4">CY1220</strain>
    </source>
</reference>
<dbReference type="EMBL" id="JAUCDY010000006">
    <property type="protein sequence ID" value="MDM7857868.1"/>
    <property type="molecule type" value="Genomic_DNA"/>
</dbReference>
<dbReference type="Pfam" id="PF07282">
    <property type="entry name" value="Cas12f1-like_TNB"/>
    <property type="match status" value="1"/>
</dbReference>
<evidence type="ECO:0000259" key="2">
    <source>
        <dbReference type="Pfam" id="PF07282"/>
    </source>
</evidence>
<protein>
    <submittedName>
        <fullName evidence="3">Zinc ribbon domain-containing protein</fullName>
    </submittedName>
</protein>
<dbReference type="Proteomes" id="UP001241056">
    <property type="component" value="Unassembled WGS sequence"/>
</dbReference>
<keyword evidence="1" id="KW-0238">DNA-binding</keyword>
<dbReference type="RefSeq" id="WP_289410678.1">
    <property type="nucleotide sequence ID" value="NZ_JAUCDY010000006.1"/>
</dbReference>
<evidence type="ECO:0000313" key="3">
    <source>
        <dbReference type="EMBL" id="MDM7857868.1"/>
    </source>
</evidence>
<gene>
    <name evidence="3" type="ORF">QEZ41_06190</name>
</gene>
<dbReference type="InterPro" id="IPR010095">
    <property type="entry name" value="Cas12f1-like_TNB"/>
</dbReference>
<evidence type="ECO:0000256" key="1">
    <source>
        <dbReference type="ARBA" id="ARBA00023125"/>
    </source>
</evidence>
<name>A0ABT7SNV1_9GAMM</name>